<keyword evidence="9" id="KW-1185">Reference proteome</keyword>
<evidence type="ECO:0000256" key="3">
    <source>
        <dbReference type="ARBA" id="ARBA00022692"/>
    </source>
</evidence>
<proteinExistence type="predicted"/>
<dbReference type="Gene3D" id="3.40.1710.10">
    <property type="entry name" value="abc type-2 transporter like domain"/>
    <property type="match status" value="1"/>
</dbReference>
<evidence type="ECO:0000256" key="6">
    <source>
        <dbReference type="SAM" id="Phobius"/>
    </source>
</evidence>
<evidence type="ECO:0000259" key="7">
    <source>
        <dbReference type="Pfam" id="PF12698"/>
    </source>
</evidence>
<dbReference type="InterPro" id="IPR051449">
    <property type="entry name" value="ABC-2_transporter_component"/>
</dbReference>
<sequence>MRACRYALEIVAKHPIYLIIYVGFLSLMGLFVTSGLYPPAASGEYESAEIPFAVIDRDQSDLSRSVAAFLTEQGPSVEVPDELRACQDAVATGEVRYLLIVPEGFEESFLKAAREGTASPRLETVFSFESMGATLVDTQVSQYLQLVRAAAALKPTADAEAVVAQAEAASEKTATIREVAAPGEVSGCEAFIFYLQWSAYPLTVAVVVSVGILMGAFNRTDVRRRVAVSPASGLSMGLQKALAGLVVALGVCAVIVGIGLVFFGDAAAALPAGALAFVLGLVLAFLLVPLAIAFLLGQLGCGENVSNTVGNITGMVLTFLGGVWVSTDLMPEAVRTASMFTPVHWLGTGLNAAAASAPAGEVLLCAGVMVLFAAAIFAVALVAGRLRAQTSEAGGNAAAATPR</sequence>
<evidence type="ECO:0000313" key="8">
    <source>
        <dbReference type="EMBL" id="MEC4175788.1"/>
    </source>
</evidence>
<feature type="transmembrane region" description="Helical" evidence="6">
    <location>
        <begin position="359"/>
        <end position="383"/>
    </location>
</feature>
<evidence type="ECO:0000256" key="5">
    <source>
        <dbReference type="ARBA" id="ARBA00023136"/>
    </source>
</evidence>
<evidence type="ECO:0000256" key="1">
    <source>
        <dbReference type="ARBA" id="ARBA00004651"/>
    </source>
</evidence>
<evidence type="ECO:0000313" key="9">
    <source>
        <dbReference type="Proteomes" id="UP001349994"/>
    </source>
</evidence>
<keyword evidence="3 6" id="KW-0812">Transmembrane</keyword>
<feature type="transmembrane region" description="Helical" evidence="6">
    <location>
        <begin position="199"/>
        <end position="220"/>
    </location>
</feature>
<evidence type="ECO:0000256" key="4">
    <source>
        <dbReference type="ARBA" id="ARBA00022989"/>
    </source>
</evidence>
<feature type="transmembrane region" description="Helical" evidence="6">
    <location>
        <begin position="308"/>
        <end position="326"/>
    </location>
</feature>
<feature type="transmembrane region" description="Helical" evidence="6">
    <location>
        <begin position="269"/>
        <end position="296"/>
    </location>
</feature>
<keyword evidence="2" id="KW-1003">Cell membrane</keyword>
<comment type="subcellular location">
    <subcellularLocation>
        <location evidence="1">Cell membrane</location>
        <topology evidence="1">Multi-pass membrane protein</topology>
    </subcellularLocation>
</comment>
<protein>
    <submittedName>
        <fullName evidence="8">ABC transporter permease</fullName>
    </submittedName>
</protein>
<feature type="transmembrane region" description="Helical" evidence="6">
    <location>
        <begin position="241"/>
        <end position="263"/>
    </location>
</feature>
<keyword evidence="5 6" id="KW-0472">Membrane</keyword>
<gene>
    <name evidence="8" type="ORF">VIN30_04930</name>
</gene>
<dbReference type="PANTHER" id="PTHR30294:SF29">
    <property type="entry name" value="MULTIDRUG ABC TRANSPORTER PERMEASE YBHS-RELATED"/>
    <property type="match status" value="1"/>
</dbReference>
<feature type="transmembrane region" description="Helical" evidence="6">
    <location>
        <begin position="16"/>
        <end position="37"/>
    </location>
</feature>
<dbReference type="Pfam" id="PF12698">
    <property type="entry name" value="ABC2_membrane_3"/>
    <property type="match status" value="1"/>
</dbReference>
<dbReference type="Proteomes" id="UP001349994">
    <property type="component" value="Unassembled WGS sequence"/>
</dbReference>
<name>A0ABU6IH68_9ACTN</name>
<dbReference type="PANTHER" id="PTHR30294">
    <property type="entry name" value="MEMBRANE COMPONENT OF ABC TRANSPORTER YHHJ-RELATED"/>
    <property type="match status" value="1"/>
</dbReference>
<reference evidence="8 9" key="1">
    <citation type="submission" date="2024-01" db="EMBL/GenBank/DDBJ databases">
        <title>novel species in genus Adlercreutzia.</title>
        <authorList>
            <person name="Liu X."/>
        </authorList>
    </citation>
    <scope>NUCLEOTIDE SEQUENCE [LARGE SCALE GENOMIC DNA]</scope>
    <source>
        <strain evidence="8 9">R7</strain>
    </source>
</reference>
<accession>A0ABU6IH68</accession>
<dbReference type="RefSeq" id="WP_338209779.1">
    <property type="nucleotide sequence ID" value="NZ_JAYMFF010000008.1"/>
</dbReference>
<dbReference type="EMBL" id="JAYMFF010000008">
    <property type="protein sequence ID" value="MEC4175788.1"/>
    <property type="molecule type" value="Genomic_DNA"/>
</dbReference>
<feature type="domain" description="ABC-2 type transporter transmembrane" evidence="7">
    <location>
        <begin position="27"/>
        <end position="381"/>
    </location>
</feature>
<keyword evidence="4 6" id="KW-1133">Transmembrane helix</keyword>
<comment type="caution">
    <text evidence="8">The sequence shown here is derived from an EMBL/GenBank/DDBJ whole genome shotgun (WGS) entry which is preliminary data.</text>
</comment>
<dbReference type="InterPro" id="IPR013525">
    <property type="entry name" value="ABC2_TM"/>
</dbReference>
<evidence type="ECO:0000256" key="2">
    <source>
        <dbReference type="ARBA" id="ARBA00022475"/>
    </source>
</evidence>
<organism evidence="8 9">
    <name type="scientific">Adlercreutzia wanghongyangiae</name>
    <dbReference type="NCBI Taxonomy" id="3111451"/>
    <lineage>
        <taxon>Bacteria</taxon>
        <taxon>Bacillati</taxon>
        <taxon>Actinomycetota</taxon>
        <taxon>Coriobacteriia</taxon>
        <taxon>Eggerthellales</taxon>
        <taxon>Eggerthellaceae</taxon>
        <taxon>Adlercreutzia</taxon>
    </lineage>
</organism>